<dbReference type="EMBL" id="BMFY01000001">
    <property type="protein sequence ID" value="GGA02829.1"/>
    <property type="molecule type" value="Genomic_DNA"/>
</dbReference>
<reference evidence="10" key="1">
    <citation type="journal article" date="2014" name="Int. J. Syst. Evol. Microbiol.">
        <title>Complete genome sequence of Corynebacterium casei LMG S-19264T (=DSM 44701T), isolated from a smear-ripened cheese.</title>
        <authorList>
            <consortium name="US DOE Joint Genome Institute (JGI-PGF)"/>
            <person name="Walter F."/>
            <person name="Albersmeier A."/>
            <person name="Kalinowski J."/>
            <person name="Ruckert C."/>
        </authorList>
    </citation>
    <scope>NUCLEOTIDE SEQUENCE</scope>
    <source>
        <strain evidence="10">CGMCC 1.12785</strain>
    </source>
</reference>
<dbReference type="RefSeq" id="WP_188549033.1">
    <property type="nucleotide sequence ID" value="NZ_BMFY01000001.1"/>
</dbReference>
<dbReference type="GO" id="GO:0005829">
    <property type="term" value="C:cytosol"/>
    <property type="evidence" value="ECO:0007669"/>
    <property type="project" value="TreeGrafter"/>
</dbReference>
<dbReference type="Pfam" id="PF10369">
    <property type="entry name" value="ALS_ss_C"/>
    <property type="match status" value="1"/>
</dbReference>
<evidence type="ECO:0000313" key="11">
    <source>
        <dbReference type="Proteomes" id="UP000616114"/>
    </source>
</evidence>
<dbReference type="Pfam" id="PF22629">
    <property type="entry name" value="ACT_AHAS_ss"/>
    <property type="match status" value="1"/>
</dbReference>
<keyword evidence="11" id="KW-1185">Reference proteome</keyword>
<dbReference type="Proteomes" id="UP000616114">
    <property type="component" value="Unassembled WGS sequence"/>
</dbReference>
<evidence type="ECO:0000256" key="8">
    <source>
        <dbReference type="RuleBase" id="RU368092"/>
    </source>
</evidence>
<comment type="caution">
    <text evidence="10">The sequence shown here is derived from an EMBL/GenBank/DDBJ whole genome shotgun (WGS) entry which is preliminary data.</text>
</comment>
<evidence type="ECO:0000256" key="1">
    <source>
        <dbReference type="ARBA" id="ARBA00004974"/>
    </source>
</evidence>
<dbReference type="InterPro" id="IPR019455">
    <property type="entry name" value="Acetolactate_synth_ssu_C"/>
</dbReference>
<dbReference type="Gene3D" id="3.30.70.260">
    <property type="match status" value="1"/>
</dbReference>
<evidence type="ECO:0000256" key="4">
    <source>
        <dbReference type="ARBA" id="ARBA00011744"/>
    </source>
</evidence>
<evidence type="ECO:0000256" key="3">
    <source>
        <dbReference type="ARBA" id="ARBA00006341"/>
    </source>
</evidence>
<comment type="similarity">
    <text evidence="3 8">Belongs to the acetolactate synthase small subunit family.</text>
</comment>
<dbReference type="InterPro" id="IPR004789">
    <property type="entry name" value="Acetalactate_synth_ssu"/>
</dbReference>
<dbReference type="AlphaFoldDB" id="A0A8J2XIR6"/>
<feature type="domain" description="ACT" evidence="9">
    <location>
        <begin position="5"/>
        <end position="79"/>
    </location>
</feature>
<dbReference type="GO" id="GO:0009099">
    <property type="term" value="P:L-valine biosynthetic process"/>
    <property type="evidence" value="ECO:0007669"/>
    <property type="project" value="UniProtKB-UniRule"/>
</dbReference>
<dbReference type="Gene3D" id="3.30.70.1150">
    <property type="entry name" value="ACT-like. Chain A, domain 2"/>
    <property type="match status" value="1"/>
</dbReference>
<comment type="subunit">
    <text evidence="4 8">Dimer of large and small chains.</text>
</comment>
<dbReference type="NCBIfam" id="NF008864">
    <property type="entry name" value="PRK11895.1"/>
    <property type="match status" value="1"/>
</dbReference>
<gene>
    <name evidence="10" type="primary">ilvH</name>
    <name evidence="10" type="ORF">GCM10011333_01790</name>
</gene>
<dbReference type="EC" id="2.2.1.6" evidence="8"/>
<dbReference type="GO" id="GO:0009097">
    <property type="term" value="P:isoleucine biosynthetic process"/>
    <property type="evidence" value="ECO:0007669"/>
    <property type="project" value="UniProtKB-UniRule"/>
</dbReference>
<comment type="pathway">
    <text evidence="1 8">Amino-acid biosynthesis; L-isoleucine biosynthesis; L-isoleucine from 2-oxobutanoate: step 1/4.</text>
</comment>
<comment type="catalytic activity">
    <reaction evidence="7 8">
        <text>2 pyruvate + H(+) = (2S)-2-acetolactate + CO2</text>
        <dbReference type="Rhea" id="RHEA:25249"/>
        <dbReference type="ChEBI" id="CHEBI:15361"/>
        <dbReference type="ChEBI" id="CHEBI:15378"/>
        <dbReference type="ChEBI" id="CHEBI:16526"/>
        <dbReference type="ChEBI" id="CHEBI:58476"/>
        <dbReference type="EC" id="2.2.1.6"/>
    </reaction>
</comment>
<dbReference type="NCBIfam" id="TIGR00119">
    <property type="entry name" value="acolac_sm"/>
    <property type="match status" value="1"/>
</dbReference>
<evidence type="ECO:0000256" key="2">
    <source>
        <dbReference type="ARBA" id="ARBA00005025"/>
    </source>
</evidence>
<dbReference type="InterPro" id="IPR054480">
    <property type="entry name" value="AHAS_small-like_ACT"/>
</dbReference>
<comment type="function">
    <text evidence="8">Catalyzes the conversion of 2 pyruvate molecules into acetolactate in the first common step of the biosynthetic pathway of the branched-amino acids such as leucine, isoleucine, and valine.</text>
</comment>
<dbReference type="GO" id="GO:0003984">
    <property type="term" value="F:acetolactate synthase activity"/>
    <property type="evidence" value="ECO:0007669"/>
    <property type="project" value="UniProtKB-UniRule"/>
</dbReference>
<dbReference type="UniPathway" id="UPA00049">
    <property type="reaction ID" value="UER00059"/>
</dbReference>
<name>A0A8J2XIR6_9MICO</name>
<evidence type="ECO:0000256" key="5">
    <source>
        <dbReference type="ARBA" id="ARBA00022605"/>
    </source>
</evidence>
<keyword evidence="5 8" id="KW-0028">Amino-acid biosynthesis</keyword>
<evidence type="ECO:0000256" key="7">
    <source>
        <dbReference type="ARBA" id="ARBA00048670"/>
    </source>
</evidence>
<protein>
    <recommendedName>
        <fullName evidence="8">Acetolactate synthase small subunit</fullName>
        <shortName evidence="8">AHAS</shortName>
        <shortName evidence="8">ALS</shortName>
        <ecNumber evidence="8">2.2.1.6</ecNumber>
    </recommendedName>
    <alternativeName>
        <fullName evidence="8">Acetohydroxy-acid synthase small subunit</fullName>
    </alternativeName>
</protein>
<evidence type="ECO:0000256" key="6">
    <source>
        <dbReference type="ARBA" id="ARBA00023304"/>
    </source>
</evidence>
<evidence type="ECO:0000313" key="10">
    <source>
        <dbReference type="EMBL" id="GGA02829.1"/>
    </source>
</evidence>
<dbReference type="PANTHER" id="PTHR30239">
    <property type="entry name" value="ACETOLACTATE SYNTHASE SMALL SUBUNIT"/>
    <property type="match status" value="1"/>
</dbReference>
<dbReference type="FunFam" id="3.30.70.1150:FF:000001">
    <property type="entry name" value="Acetolactate synthase small subunit"/>
    <property type="match status" value="1"/>
</dbReference>
<comment type="pathway">
    <text evidence="2 8">Amino-acid biosynthesis; L-valine biosynthesis; L-valine from pyruvate: step 1/4.</text>
</comment>
<organism evidence="10 11">
    <name type="scientific">Sediminivirga luteola</name>
    <dbReference type="NCBI Taxonomy" id="1774748"/>
    <lineage>
        <taxon>Bacteria</taxon>
        <taxon>Bacillati</taxon>
        <taxon>Actinomycetota</taxon>
        <taxon>Actinomycetes</taxon>
        <taxon>Micrococcales</taxon>
        <taxon>Brevibacteriaceae</taxon>
        <taxon>Sediminivirga</taxon>
    </lineage>
</organism>
<dbReference type="InterPro" id="IPR045865">
    <property type="entry name" value="ACT-like_dom_sf"/>
</dbReference>
<evidence type="ECO:0000259" key="9">
    <source>
        <dbReference type="PROSITE" id="PS51671"/>
    </source>
</evidence>
<sequence length="169" mass="18352">MSRHTLSVLVEDRPGVLARLSGLIARRGFNIHSLAVGVTEVDGLSRITMVVDVESAPLEQVTKQLNKLVNVIKVVELEPQSSVRRAHVLFKVKADATQRSQVVSAVELFRGSIVDVAPDSLTVEATGELAKLEALQEVLEPFGIREIVQSGTIAVQRGPKSITDRSLRP</sequence>
<dbReference type="UniPathway" id="UPA00047">
    <property type="reaction ID" value="UER00055"/>
</dbReference>
<dbReference type="FunFam" id="3.30.70.260:FF:000001">
    <property type="entry name" value="Acetolactate synthase, small subunit"/>
    <property type="match status" value="1"/>
</dbReference>
<keyword evidence="6 8" id="KW-0100">Branched-chain amino acid biosynthesis</keyword>
<keyword evidence="8" id="KW-0808">Transferase</keyword>
<proteinExistence type="inferred from homology"/>
<dbReference type="InterPro" id="IPR002912">
    <property type="entry name" value="ACT_dom"/>
</dbReference>
<dbReference type="GO" id="GO:1990610">
    <property type="term" value="F:acetolactate synthase regulator activity"/>
    <property type="evidence" value="ECO:0007669"/>
    <property type="project" value="UniProtKB-UniRule"/>
</dbReference>
<dbReference type="InterPro" id="IPR039557">
    <property type="entry name" value="AHAS_ACT"/>
</dbReference>
<dbReference type="CDD" id="cd04878">
    <property type="entry name" value="ACT_AHAS"/>
    <property type="match status" value="1"/>
</dbReference>
<dbReference type="InterPro" id="IPR027271">
    <property type="entry name" value="Acetolactate_synth/TF_NikR_C"/>
</dbReference>
<dbReference type="PANTHER" id="PTHR30239:SF0">
    <property type="entry name" value="ACETOLACTATE SYNTHASE SMALL SUBUNIT 1, CHLOROPLASTIC"/>
    <property type="match status" value="1"/>
</dbReference>
<reference evidence="10" key="2">
    <citation type="submission" date="2020-09" db="EMBL/GenBank/DDBJ databases">
        <authorList>
            <person name="Sun Q."/>
            <person name="Zhou Y."/>
        </authorList>
    </citation>
    <scope>NUCLEOTIDE SEQUENCE</scope>
    <source>
        <strain evidence="10">CGMCC 1.12785</strain>
    </source>
</reference>
<dbReference type="PROSITE" id="PS51671">
    <property type="entry name" value="ACT"/>
    <property type="match status" value="1"/>
</dbReference>
<accession>A0A8J2XIR6</accession>
<dbReference type="SUPFAM" id="SSF55021">
    <property type="entry name" value="ACT-like"/>
    <property type="match status" value="2"/>
</dbReference>